<feature type="domain" description="DUF7745" evidence="1">
    <location>
        <begin position="7"/>
        <end position="110"/>
    </location>
</feature>
<dbReference type="Proteomes" id="UP000291084">
    <property type="component" value="Chromosome 1"/>
</dbReference>
<dbReference type="PANTHER" id="PTHR48201:SF12">
    <property type="entry name" value="AMINOTRANSFERASE-LIKE PLANT MOBILE DOMAIN-CONTAINING PROTEIN"/>
    <property type="match status" value="1"/>
</dbReference>
<evidence type="ECO:0000313" key="3">
    <source>
        <dbReference type="EMBL" id="BAT95435.1"/>
    </source>
</evidence>
<dbReference type="InterPro" id="IPR056647">
    <property type="entry name" value="DUF7745"/>
</dbReference>
<dbReference type="Pfam" id="PF24924">
    <property type="entry name" value="DUF7745"/>
    <property type="match status" value="1"/>
</dbReference>
<name>A0A0S3R7U6_PHAAN</name>
<dbReference type="EMBL" id="AP015041">
    <property type="protein sequence ID" value="BAT95435.1"/>
    <property type="molecule type" value="Genomic_DNA"/>
</dbReference>
<dbReference type="Proteomes" id="UP000291084">
    <property type="component" value="Chromosome 8"/>
</dbReference>
<feature type="non-terminal residue" evidence="2">
    <location>
        <position position="1"/>
    </location>
</feature>
<dbReference type="EMBL" id="AP015034">
    <property type="protein sequence ID" value="BAT76683.1"/>
    <property type="molecule type" value="Genomic_DNA"/>
</dbReference>
<evidence type="ECO:0000259" key="1">
    <source>
        <dbReference type="Pfam" id="PF24924"/>
    </source>
</evidence>
<organism evidence="2 4">
    <name type="scientific">Vigna angularis var. angularis</name>
    <dbReference type="NCBI Taxonomy" id="157739"/>
    <lineage>
        <taxon>Eukaryota</taxon>
        <taxon>Viridiplantae</taxon>
        <taxon>Streptophyta</taxon>
        <taxon>Embryophyta</taxon>
        <taxon>Tracheophyta</taxon>
        <taxon>Spermatophyta</taxon>
        <taxon>Magnoliopsida</taxon>
        <taxon>eudicotyledons</taxon>
        <taxon>Gunneridae</taxon>
        <taxon>Pentapetalae</taxon>
        <taxon>rosids</taxon>
        <taxon>fabids</taxon>
        <taxon>Fabales</taxon>
        <taxon>Fabaceae</taxon>
        <taxon>Papilionoideae</taxon>
        <taxon>50 kb inversion clade</taxon>
        <taxon>NPAAA clade</taxon>
        <taxon>indigoferoid/millettioid clade</taxon>
        <taxon>Phaseoleae</taxon>
        <taxon>Vigna</taxon>
    </lineage>
</organism>
<evidence type="ECO:0000313" key="4">
    <source>
        <dbReference type="Proteomes" id="UP000291084"/>
    </source>
</evidence>
<proteinExistence type="predicted"/>
<accession>A0A0S3R7U6</accession>
<gene>
    <name evidence="2" type="primary">Vigan.01G472500</name>
    <name evidence="3" type="synonym">Vigan.08G216600</name>
    <name evidence="2" type="ORF">VIGAN_01472500</name>
    <name evidence="3" type="ORF">VIGAN_08216600</name>
</gene>
<keyword evidence="4" id="KW-1185">Reference proteome</keyword>
<sequence>RIILVGYKNLLSLLEVEVQTSAITTLAQYYDPPLKCFTFQDFQLVPPVEEFEQVLNVEKATYNYLEQYIPVLQLARIRKVHPMKLESEFTIKGKVRGLPQRYLWEYLHRLA</sequence>
<protein>
    <recommendedName>
        <fullName evidence="1">DUF7745 domain-containing protein</fullName>
    </recommendedName>
</protein>
<dbReference type="OrthoDB" id="1435357at2759"/>
<dbReference type="AlphaFoldDB" id="A0A0S3R7U6"/>
<reference evidence="2 4" key="1">
    <citation type="journal article" date="2015" name="Sci. Rep.">
        <title>The power of single molecule real-time sequencing technology in the de novo assembly of a eukaryotic genome.</title>
        <authorList>
            <person name="Sakai H."/>
            <person name="Naito K."/>
            <person name="Ogiso-Tanaka E."/>
            <person name="Takahashi Y."/>
            <person name="Iseki K."/>
            <person name="Muto C."/>
            <person name="Satou K."/>
            <person name="Teruya K."/>
            <person name="Shiroma A."/>
            <person name="Shimoji M."/>
            <person name="Hirano T."/>
            <person name="Itoh T."/>
            <person name="Kaga A."/>
            <person name="Tomooka N."/>
        </authorList>
    </citation>
    <scope>NUCLEOTIDE SEQUENCE [LARGE SCALE GENOMIC DNA]</scope>
    <source>
        <strain evidence="4">cv. Shumari</strain>
    </source>
</reference>
<evidence type="ECO:0000313" key="2">
    <source>
        <dbReference type="EMBL" id="BAT76683.1"/>
    </source>
</evidence>
<dbReference type="PANTHER" id="PTHR48201">
    <property type="entry name" value="PROTEIN, PUTATIVE-RELATED"/>
    <property type="match status" value="1"/>
</dbReference>